<proteinExistence type="predicted"/>
<dbReference type="PANTHER" id="PTHR37260">
    <property type="entry name" value="PHOSPHORELAY PROTEIN"/>
    <property type="match status" value="1"/>
</dbReference>
<dbReference type="STRING" id="65489.A0A0D3GAU5"/>
<feature type="region of interest" description="Disordered" evidence="1">
    <location>
        <begin position="390"/>
        <end position="416"/>
    </location>
</feature>
<keyword evidence="3" id="KW-1185">Reference proteome</keyword>
<protein>
    <submittedName>
        <fullName evidence="2">Uncharacterized protein</fullName>
    </submittedName>
</protein>
<dbReference type="InterPro" id="IPR053342">
    <property type="entry name" value="Exosome_cofactor/PTGS_suppr"/>
</dbReference>
<accession>A0A0D3GAU5</accession>
<reference evidence="2" key="1">
    <citation type="journal article" date="2009" name="Rice">
        <title>De Novo Next Generation Sequencing of Plant Genomes.</title>
        <authorList>
            <person name="Rounsley S."/>
            <person name="Marri P.R."/>
            <person name="Yu Y."/>
            <person name="He R."/>
            <person name="Sisneros N."/>
            <person name="Goicoechea J.L."/>
            <person name="Lee S.J."/>
            <person name="Angelova A."/>
            <person name="Kudrna D."/>
            <person name="Luo M."/>
            <person name="Affourtit J."/>
            <person name="Desany B."/>
            <person name="Knight J."/>
            <person name="Niazi F."/>
            <person name="Egholm M."/>
            <person name="Wing R.A."/>
        </authorList>
    </citation>
    <scope>NUCLEOTIDE SEQUENCE [LARGE SCALE GENOMIC DNA]</scope>
    <source>
        <strain evidence="2">cv. IRGC 105608</strain>
    </source>
</reference>
<evidence type="ECO:0000256" key="1">
    <source>
        <dbReference type="SAM" id="MobiDB-lite"/>
    </source>
</evidence>
<feature type="region of interest" description="Disordered" evidence="1">
    <location>
        <begin position="297"/>
        <end position="321"/>
    </location>
</feature>
<feature type="compositionally biased region" description="Low complexity" evidence="1">
    <location>
        <begin position="236"/>
        <end position="245"/>
    </location>
</feature>
<feature type="compositionally biased region" description="Basic residues" evidence="1">
    <location>
        <begin position="7"/>
        <end position="21"/>
    </location>
</feature>
<feature type="region of interest" description="Disordered" evidence="1">
    <location>
        <begin position="233"/>
        <end position="257"/>
    </location>
</feature>
<sequence>MDPKAAAKAKRSHTVRGRRAHQTPAAAAAHRQKRAEAAAAAASASGPRGRNLPSNWDRYDGEDDADESAAPSEWTGEVAPRSKGADFGFLLEQARAQPREAQRLSSQDSPFDFMQASTSMLEAKGEEILSWCEDDNFILEDDLAPDFEVPFLSMDLHALATHLSKLKLSERLFLEKDLLPEDLAVASEVNQIQIQRGTDVDSDAKGSLIHDHDSIRCDDQMKADCQLKCFEEDKSTSSPKTSSHSVHLDTGEDNNNSEGAKFEVVAAEEELDMLLNTLGGTHLSGSNLDESFGNKSTLQNVKVNQPDKKVTPSTSSKSSVTAACDDALDDLLSETSPSVQNEGFAEPGSTSKNDHNIDIRYANQIDISTSIDDLVDDLLTDTSLCLNGQKQTTSAKGKDNISSVSVPPNSGPSNASDDFDSWKLSFEAHIPISMEVHWGTRVDTEKKNISTGAQQTTAGHELQASNTLPFMHGSGDNAFRKRKGCLQAHVPQYFFFAASDSQPEKHREFGTSKYRKYFSSFLPFVFTWSKIGIGTSYKVLKYSSVNGHTLLLIILIKILKEFKFFVLSNYNTIINAMKKKEAKSIR</sequence>
<dbReference type="EnsemblPlants" id="OBART05G25850.1">
    <property type="protein sequence ID" value="OBART05G25850.1"/>
    <property type="gene ID" value="OBART05G25850"/>
</dbReference>
<organism evidence="2">
    <name type="scientific">Oryza barthii</name>
    <dbReference type="NCBI Taxonomy" id="65489"/>
    <lineage>
        <taxon>Eukaryota</taxon>
        <taxon>Viridiplantae</taxon>
        <taxon>Streptophyta</taxon>
        <taxon>Embryophyta</taxon>
        <taxon>Tracheophyta</taxon>
        <taxon>Spermatophyta</taxon>
        <taxon>Magnoliopsida</taxon>
        <taxon>Liliopsida</taxon>
        <taxon>Poales</taxon>
        <taxon>Poaceae</taxon>
        <taxon>BOP clade</taxon>
        <taxon>Oryzoideae</taxon>
        <taxon>Oryzeae</taxon>
        <taxon>Oryzinae</taxon>
        <taxon>Oryza</taxon>
    </lineage>
</organism>
<reference evidence="2" key="2">
    <citation type="submission" date="2015-03" db="UniProtKB">
        <authorList>
            <consortium name="EnsemblPlants"/>
        </authorList>
    </citation>
    <scope>IDENTIFICATION</scope>
</reference>
<name>A0A0D3GAU5_9ORYZ</name>
<feature type="region of interest" description="Disordered" evidence="1">
    <location>
        <begin position="1"/>
        <end position="80"/>
    </location>
</feature>
<dbReference type="Gramene" id="OBART05G25850.1">
    <property type="protein sequence ID" value="OBART05G25850.1"/>
    <property type="gene ID" value="OBART05G25850"/>
</dbReference>
<feature type="compositionally biased region" description="Low complexity" evidence="1">
    <location>
        <begin position="311"/>
        <end position="321"/>
    </location>
</feature>
<feature type="compositionally biased region" description="Low complexity" evidence="1">
    <location>
        <begin position="37"/>
        <end position="50"/>
    </location>
</feature>
<dbReference type="PaxDb" id="65489-OBART05G25850.1"/>
<dbReference type="AlphaFoldDB" id="A0A0D3GAU5"/>
<dbReference type="eggNOG" id="ENOG502QPUK">
    <property type="taxonomic scope" value="Eukaryota"/>
</dbReference>
<evidence type="ECO:0000313" key="2">
    <source>
        <dbReference type="EnsemblPlants" id="OBART05G25850.1"/>
    </source>
</evidence>
<dbReference type="Proteomes" id="UP000026960">
    <property type="component" value="Chromosome 5"/>
</dbReference>
<feature type="compositionally biased region" description="Low complexity" evidence="1">
    <location>
        <begin position="402"/>
        <end position="416"/>
    </location>
</feature>
<dbReference type="PANTHER" id="PTHR37260:SF2">
    <property type="entry name" value="PROTEIN ECERIFERUM 16"/>
    <property type="match status" value="1"/>
</dbReference>
<evidence type="ECO:0000313" key="3">
    <source>
        <dbReference type="Proteomes" id="UP000026960"/>
    </source>
</evidence>